<dbReference type="InterPro" id="IPR029475">
    <property type="entry name" value="DUF6807"/>
</dbReference>
<name>A0ABP9ULF5_9BACT</name>
<protein>
    <recommendedName>
        <fullName evidence="3">Methane oxygenase PmoA</fullName>
    </recommendedName>
</protein>
<reference evidence="1 2" key="1">
    <citation type="submission" date="2024-02" db="EMBL/GenBank/DDBJ databases">
        <title>Haloferula sargassicola NBRC 104335.</title>
        <authorList>
            <person name="Ichikawa N."/>
            <person name="Katano-Makiyama Y."/>
            <person name="Hidaka K."/>
        </authorList>
    </citation>
    <scope>NUCLEOTIDE SEQUENCE [LARGE SCALE GENOMIC DNA]</scope>
    <source>
        <strain evidence="1 2">NBRC 104335</strain>
    </source>
</reference>
<evidence type="ECO:0000313" key="2">
    <source>
        <dbReference type="Proteomes" id="UP001476282"/>
    </source>
</evidence>
<dbReference type="EMBL" id="BAABRI010000003">
    <property type="protein sequence ID" value="GAA5481522.1"/>
    <property type="molecule type" value="Genomic_DNA"/>
</dbReference>
<sequence>MEVAKTPDGMEVKENGHFLTAYHAGRVPYLYPLPSSSGANLARHWPIEDDAEGEEHDHPHHRSMWLSHGAVNGFDFWAWTGKGEPQIKHLRTHDVKEEADGAAFTVDLEWIADGHRQLAETRTYQFHRADPETLWIDLTSRLKASDGEVKFGDTKEGTCALRVDRTLRLKGPMAKGGILDSEGRKDDQCWGKRSKWVAFVGPDEQGEPAVVAMFDHPDNLRFPGWWHARDYGLLAANPFGIHDFEKGKAPGSGDFVLKNGDTLTLRYRILLHHGTPQGAKLGACWEDFSK</sequence>
<gene>
    <name evidence="1" type="ORF">Hsar01_00731</name>
</gene>
<comment type="caution">
    <text evidence="1">The sequence shown here is derived from an EMBL/GenBank/DDBJ whole genome shotgun (WGS) entry which is preliminary data.</text>
</comment>
<dbReference type="Pfam" id="PF14100">
    <property type="entry name" value="DUF6807"/>
    <property type="match status" value="1"/>
</dbReference>
<dbReference type="Proteomes" id="UP001476282">
    <property type="component" value="Unassembled WGS sequence"/>
</dbReference>
<keyword evidence="2" id="KW-1185">Reference proteome</keyword>
<evidence type="ECO:0008006" key="3">
    <source>
        <dbReference type="Google" id="ProtNLM"/>
    </source>
</evidence>
<evidence type="ECO:0000313" key="1">
    <source>
        <dbReference type="EMBL" id="GAA5481522.1"/>
    </source>
</evidence>
<organism evidence="1 2">
    <name type="scientific">Haloferula sargassicola</name>
    <dbReference type="NCBI Taxonomy" id="490096"/>
    <lineage>
        <taxon>Bacteria</taxon>
        <taxon>Pseudomonadati</taxon>
        <taxon>Verrucomicrobiota</taxon>
        <taxon>Verrucomicrobiia</taxon>
        <taxon>Verrucomicrobiales</taxon>
        <taxon>Verrucomicrobiaceae</taxon>
        <taxon>Haloferula</taxon>
    </lineage>
</organism>
<accession>A0ABP9ULF5</accession>
<proteinExistence type="predicted"/>